<dbReference type="Pfam" id="PF04977">
    <property type="entry name" value="DivIC"/>
    <property type="match status" value="1"/>
</dbReference>
<organism evidence="3">
    <name type="scientific">uncultured Nocardioidaceae bacterium</name>
    <dbReference type="NCBI Taxonomy" id="253824"/>
    <lineage>
        <taxon>Bacteria</taxon>
        <taxon>Bacillati</taxon>
        <taxon>Actinomycetota</taxon>
        <taxon>Actinomycetes</taxon>
        <taxon>Propionibacteriales</taxon>
        <taxon>Nocardioidaceae</taxon>
        <taxon>environmental samples</taxon>
    </lineage>
</organism>
<feature type="compositionally biased region" description="Basic and acidic residues" evidence="2">
    <location>
        <begin position="82"/>
        <end position="96"/>
    </location>
</feature>
<reference evidence="3" key="1">
    <citation type="submission" date="2020-02" db="EMBL/GenBank/DDBJ databases">
        <authorList>
            <person name="Meier V. D."/>
        </authorList>
    </citation>
    <scope>NUCLEOTIDE SEQUENCE</scope>
    <source>
        <strain evidence="3">AVDCRST_MAG47</strain>
    </source>
</reference>
<dbReference type="InterPro" id="IPR007060">
    <property type="entry name" value="FtsL/DivIC"/>
</dbReference>
<evidence type="ECO:0000313" key="3">
    <source>
        <dbReference type="EMBL" id="CAA9369485.1"/>
    </source>
</evidence>
<feature type="coiled-coil region" evidence="1">
    <location>
        <begin position="25"/>
        <end position="52"/>
    </location>
</feature>
<proteinExistence type="predicted"/>
<name>A0A6J4MUY2_9ACTN</name>
<evidence type="ECO:0008006" key="4">
    <source>
        <dbReference type="Google" id="ProtNLM"/>
    </source>
</evidence>
<dbReference type="AlphaFoldDB" id="A0A6J4MUY2"/>
<dbReference type="EMBL" id="CADCUK010000075">
    <property type="protein sequence ID" value="CAA9369485.1"/>
    <property type="molecule type" value="Genomic_DNA"/>
</dbReference>
<gene>
    <name evidence="3" type="ORF">AVDCRST_MAG47-1045</name>
</gene>
<accession>A0A6J4MUY2</accession>
<evidence type="ECO:0000256" key="1">
    <source>
        <dbReference type="SAM" id="Coils"/>
    </source>
</evidence>
<feature type="region of interest" description="Disordered" evidence="2">
    <location>
        <begin position="77"/>
        <end position="136"/>
    </location>
</feature>
<sequence length="136" mass="15043">MLVVAALVASYGSSLRAYLEQRTHIASVRANIAESEAHIAALEREKARWNDDNYVISQARARFAFGFPGEIGYRVLDEDGEPLDHQDTLSDPKSLDESPPEWWETTLDSVETAGNPPKDTDPAEQIAPPPSPKPDR</sequence>
<feature type="compositionally biased region" description="Pro residues" evidence="2">
    <location>
        <begin position="127"/>
        <end position="136"/>
    </location>
</feature>
<protein>
    <recommendedName>
        <fullName evidence="4">Cell division protein DivIC (FtsB), stabilizes FtsL against RasP cleavage</fullName>
    </recommendedName>
</protein>
<keyword evidence="1" id="KW-0175">Coiled coil</keyword>
<evidence type="ECO:0000256" key="2">
    <source>
        <dbReference type="SAM" id="MobiDB-lite"/>
    </source>
</evidence>